<dbReference type="GO" id="GO:0005886">
    <property type="term" value="C:plasma membrane"/>
    <property type="evidence" value="ECO:0007669"/>
    <property type="project" value="UniProtKB-SubCell"/>
</dbReference>
<organism evidence="9">
    <name type="scientific">Phascolarctobacterium faecium</name>
    <dbReference type="NCBI Taxonomy" id="33025"/>
    <lineage>
        <taxon>Bacteria</taxon>
        <taxon>Bacillati</taxon>
        <taxon>Bacillota</taxon>
        <taxon>Negativicutes</taxon>
        <taxon>Acidaminococcales</taxon>
        <taxon>Acidaminococcaceae</taxon>
        <taxon>Phascolarctobacterium</taxon>
    </lineage>
</organism>
<dbReference type="GO" id="GO:0015744">
    <property type="term" value="P:succinate transport"/>
    <property type="evidence" value="ECO:0007669"/>
    <property type="project" value="TreeGrafter"/>
</dbReference>
<dbReference type="PANTHER" id="PTHR34390:SF2">
    <property type="entry name" value="SUCCINATE TRANSPORTER SUBUNIT YJJP-RELATED"/>
    <property type="match status" value="1"/>
</dbReference>
<accession>A0A3G9GY48</accession>
<dbReference type="GO" id="GO:0022857">
    <property type="term" value="F:transmembrane transporter activity"/>
    <property type="evidence" value="ECO:0007669"/>
    <property type="project" value="InterPro"/>
</dbReference>
<comment type="caution">
    <text evidence="9">The sequence shown here is derived from an EMBL/GenBank/DDBJ whole genome shotgun (WGS) entry which is preliminary data.</text>
</comment>
<feature type="transmembrane region" description="Helical" evidence="7">
    <location>
        <begin position="148"/>
        <end position="165"/>
    </location>
</feature>
<dbReference type="InterPro" id="IPR050539">
    <property type="entry name" value="ThrE_Dicarb/AminoAcid_Exp"/>
</dbReference>
<keyword evidence="4 7" id="KW-1133">Transmembrane helix</keyword>
<dbReference type="EMBL" id="CBDS010000073">
    <property type="protein sequence ID" value="CDB46105.1"/>
    <property type="molecule type" value="Genomic_DNA"/>
</dbReference>
<keyword evidence="3 7" id="KW-0812">Transmembrane</keyword>
<evidence type="ECO:0000256" key="2">
    <source>
        <dbReference type="ARBA" id="ARBA00022475"/>
    </source>
</evidence>
<keyword evidence="2" id="KW-1003">Cell membrane</keyword>
<accession>R6I9Y3</accession>
<dbReference type="InterPro" id="IPR010619">
    <property type="entry name" value="ThrE-like_N"/>
</dbReference>
<evidence type="ECO:0000313" key="13">
    <source>
        <dbReference type="Proteomes" id="UP000484547"/>
    </source>
</evidence>
<evidence type="ECO:0000256" key="4">
    <source>
        <dbReference type="ARBA" id="ARBA00022989"/>
    </source>
</evidence>
<dbReference type="PANTHER" id="PTHR34390">
    <property type="entry name" value="UPF0442 PROTEIN YJJB-RELATED"/>
    <property type="match status" value="1"/>
</dbReference>
<evidence type="ECO:0000259" key="8">
    <source>
        <dbReference type="Pfam" id="PF06738"/>
    </source>
</evidence>
<name>A0A3G9GY48_9FIRM</name>
<evidence type="ECO:0000313" key="11">
    <source>
        <dbReference type="EMBL" id="MTU03584.1"/>
    </source>
</evidence>
<reference evidence="12 13" key="2">
    <citation type="journal article" date="2019" name="Nat. Med.">
        <title>A library of human gut bacterial isolates paired with longitudinal multiomics data enables mechanistic microbiome research.</title>
        <authorList>
            <person name="Poyet M."/>
            <person name="Groussin M."/>
            <person name="Gibbons S.M."/>
            <person name="Avila-Pacheco J."/>
            <person name="Jiang X."/>
            <person name="Kearney S.M."/>
            <person name="Perrotta A.R."/>
            <person name="Berdy B."/>
            <person name="Zhao S."/>
            <person name="Lieberman T.D."/>
            <person name="Swanson P.K."/>
            <person name="Smith M."/>
            <person name="Roesemann S."/>
            <person name="Alexander J.E."/>
            <person name="Rich S.A."/>
            <person name="Livny J."/>
            <person name="Vlamakis H."/>
            <person name="Clish C."/>
            <person name="Bullock K."/>
            <person name="Deik A."/>
            <person name="Scott J."/>
            <person name="Pierce K.A."/>
            <person name="Xavier R.J."/>
            <person name="Alm E.J."/>
        </authorList>
    </citation>
    <scope>NUCLEOTIDE SEQUENCE [LARGE SCALE GENOMIC DNA]</scope>
    <source>
        <strain evidence="10 13">BIOML-A13</strain>
        <strain evidence="11 12">BIOML-A3</strain>
    </source>
</reference>
<evidence type="ECO:0000256" key="1">
    <source>
        <dbReference type="ARBA" id="ARBA00004651"/>
    </source>
</evidence>
<proteinExistence type="inferred from homology"/>
<evidence type="ECO:0000313" key="12">
    <source>
        <dbReference type="Proteomes" id="UP000443070"/>
    </source>
</evidence>
<feature type="transmembrane region" description="Helical" evidence="7">
    <location>
        <begin position="202"/>
        <end position="220"/>
    </location>
</feature>
<reference evidence="9" key="1">
    <citation type="submission" date="2012-11" db="EMBL/GenBank/DDBJ databases">
        <title>Dependencies among metagenomic species, viruses, plasmids and units of genetic variation.</title>
        <authorList>
            <person name="Nielsen H.B."/>
            <person name="Almeida M."/>
            <person name="Juncker A.S."/>
            <person name="Rasmussen S."/>
            <person name="Li J."/>
            <person name="Sunagawa S."/>
            <person name="Plichta D."/>
            <person name="Gautier L."/>
            <person name="Le Chatelier E."/>
            <person name="Peletier E."/>
            <person name="Bonde I."/>
            <person name="Nielsen T."/>
            <person name="Manichanh C."/>
            <person name="Arumugam M."/>
            <person name="Batto J."/>
            <person name="Santos M.B.Q.D."/>
            <person name="Blom N."/>
            <person name="Borruel N."/>
            <person name="Burgdorf K.S."/>
            <person name="Boumezbeur F."/>
            <person name="Casellas F."/>
            <person name="Dore J."/>
            <person name="Guarner F."/>
            <person name="Hansen T."/>
            <person name="Hildebrand F."/>
            <person name="Kaas R.S."/>
            <person name="Kennedy S."/>
            <person name="Kristiansen K."/>
            <person name="Kultima J.R."/>
            <person name="Leonard P."/>
            <person name="Levenez F."/>
            <person name="Lund O."/>
            <person name="Moumen B."/>
            <person name="Le Paslier D."/>
            <person name="Pons N."/>
            <person name="Pedersen O."/>
            <person name="Prifti E."/>
            <person name="Qin J."/>
            <person name="Raes J."/>
            <person name="Tap J."/>
            <person name="Tims S."/>
            <person name="Ussery D.W."/>
            <person name="Yamada T."/>
            <person name="MetaHit consortium"/>
            <person name="Renault P."/>
            <person name="Sicheritz-Ponten T."/>
            <person name="Bork P."/>
            <person name="Wang J."/>
            <person name="Brunak S."/>
            <person name="Ehrlich S.D."/>
        </authorList>
    </citation>
    <scope>NUCLEOTIDE SEQUENCE [LARGE SCALE GENOMIC DNA]</scope>
</reference>
<dbReference type="Pfam" id="PF06738">
    <property type="entry name" value="ThrE"/>
    <property type="match status" value="1"/>
</dbReference>
<gene>
    <name evidence="9" type="ORF">BN533_01162</name>
    <name evidence="10" type="ORF">GMD11_04440</name>
    <name evidence="11" type="ORF">GMD18_04085</name>
</gene>
<feature type="domain" description="Threonine/serine exporter-like N-terminal" evidence="8">
    <location>
        <begin position="19"/>
        <end position="254"/>
    </location>
</feature>
<dbReference type="AlphaFoldDB" id="A0A3G9GY48"/>
<evidence type="ECO:0000313" key="9">
    <source>
        <dbReference type="EMBL" id="CDB46105.1"/>
    </source>
</evidence>
<sequence>MIMEQAHENKMTRDETLKVALMVGKILLKSGAETYRVEDTINRFCIANGYEVDIFVTPTVIILGNEQVDSFNCVSRIRYRTTNLGMISEMNDMSYKFERWPMSYRGTMAWLEEKLKAQVPYGKWKVCLASAIASASFSAMLGGNSHDFIAAFITGGIAMLVLKQIAGYRPSAFWENALAGVAIGVVALICCAVSVQCTMEKIIVGALMPFVPGVAFTNGLRDYMAGDLLSGNARIAEALLFAASIAIGIAFALRAWVLWGWDLWK</sequence>
<dbReference type="EMBL" id="WNBW01000002">
    <property type="protein sequence ID" value="MTU03584.1"/>
    <property type="molecule type" value="Genomic_DNA"/>
</dbReference>
<evidence type="ECO:0000313" key="10">
    <source>
        <dbReference type="EMBL" id="MTT75522.1"/>
    </source>
</evidence>
<evidence type="ECO:0000256" key="3">
    <source>
        <dbReference type="ARBA" id="ARBA00022692"/>
    </source>
</evidence>
<dbReference type="RefSeq" id="WP_021718062.1">
    <property type="nucleotide sequence ID" value="NZ_CAKVWG010000003.1"/>
</dbReference>
<keyword evidence="12" id="KW-1185">Reference proteome</keyword>
<feature type="transmembrane region" description="Helical" evidence="7">
    <location>
        <begin position="177"/>
        <end position="196"/>
    </location>
</feature>
<dbReference type="EMBL" id="WNBM01000002">
    <property type="protein sequence ID" value="MTT75522.1"/>
    <property type="molecule type" value="Genomic_DNA"/>
</dbReference>
<comment type="similarity">
    <text evidence="6">Belongs to the ThrE exporter (TC 2.A.79) family.</text>
</comment>
<evidence type="ECO:0000256" key="6">
    <source>
        <dbReference type="ARBA" id="ARBA00034125"/>
    </source>
</evidence>
<dbReference type="Proteomes" id="UP000484547">
    <property type="component" value="Unassembled WGS sequence"/>
</dbReference>
<protein>
    <submittedName>
        <fullName evidence="10">Threonine/serine exporter</fullName>
    </submittedName>
</protein>
<dbReference type="OrthoDB" id="9813917at2"/>
<feature type="transmembrane region" description="Helical" evidence="7">
    <location>
        <begin position="240"/>
        <end position="259"/>
    </location>
</feature>
<evidence type="ECO:0000256" key="7">
    <source>
        <dbReference type="SAM" id="Phobius"/>
    </source>
</evidence>
<dbReference type="Proteomes" id="UP000443070">
    <property type="component" value="Unassembled WGS sequence"/>
</dbReference>
<evidence type="ECO:0000256" key="5">
    <source>
        <dbReference type="ARBA" id="ARBA00023136"/>
    </source>
</evidence>
<comment type="subcellular location">
    <subcellularLocation>
        <location evidence="1">Cell membrane</location>
        <topology evidence="1">Multi-pass membrane protein</topology>
    </subcellularLocation>
</comment>
<keyword evidence="5 7" id="KW-0472">Membrane</keyword>